<keyword evidence="3" id="KW-1185">Reference proteome</keyword>
<evidence type="ECO:0000313" key="3">
    <source>
        <dbReference type="Proteomes" id="UP000193218"/>
    </source>
</evidence>
<feature type="domain" description="Amidohydrolase-related" evidence="1">
    <location>
        <begin position="243"/>
        <end position="442"/>
    </location>
</feature>
<dbReference type="PANTHER" id="PTHR43135">
    <property type="entry name" value="ALPHA-D-RIBOSE 1-METHYLPHOSPHONATE 5-TRIPHOSPHATE DIPHOSPHATASE"/>
    <property type="match status" value="1"/>
</dbReference>
<organism evidence="2 3">
    <name type="scientific">Kockovaella imperatae</name>
    <dbReference type="NCBI Taxonomy" id="4999"/>
    <lineage>
        <taxon>Eukaryota</taxon>
        <taxon>Fungi</taxon>
        <taxon>Dikarya</taxon>
        <taxon>Basidiomycota</taxon>
        <taxon>Agaricomycotina</taxon>
        <taxon>Tremellomycetes</taxon>
        <taxon>Tremellales</taxon>
        <taxon>Cuniculitremaceae</taxon>
        <taxon>Kockovaella</taxon>
    </lineage>
</organism>
<dbReference type="STRING" id="4999.A0A1Y1UD69"/>
<dbReference type="GeneID" id="33558392"/>
<dbReference type="InterPro" id="IPR011059">
    <property type="entry name" value="Metal-dep_hydrolase_composite"/>
</dbReference>
<dbReference type="Pfam" id="PF01979">
    <property type="entry name" value="Amidohydro_1"/>
    <property type="match status" value="2"/>
</dbReference>
<dbReference type="EMBL" id="NBSH01000011">
    <property type="protein sequence ID" value="ORX35474.1"/>
    <property type="molecule type" value="Genomic_DNA"/>
</dbReference>
<dbReference type="RefSeq" id="XP_021869664.1">
    <property type="nucleotide sequence ID" value="XM_022016583.1"/>
</dbReference>
<dbReference type="InParanoid" id="A0A1Y1UD69"/>
<reference evidence="2 3" key="1">
    <citation type="submission" date="2017-03" db="EMBL/GenBank/DDBJ databases">
        <title>Widespread Adenine N6-methylation of Active Genes in Fungi.</title>
        <authorList>
            <consortium name="DOE Joint Genome Institute"/>
            <person name="Mondo S.J."/>
            <person name="Dannebaum R.O."/>
            <person name="Kuo R.C."/>
            <person name="Louie K.B."/>
            <person name="Bewick A.J."/>
            <person name="Labutti K."/>
            <person name="Haridas S."/>
            <person name="Kuo A."/>
            <person name="Salamov A."/>
            <person name="Ahrendt S.R."/>
            <person name="Lau R."/>
            <person name="Bowen B.P."/>
            <person name="Lipzen A."/>
            <person name="Sullivan W."/>
            <person name="Andreopoulos W.B."/>
            <person name="Clum A."/>
            <person name="Lindquist E."/>
            <person name="Daum C."/>
            <person name="Northen T.R."/>
            <person name="Ramamoorthy G."/>
            <person name="Schmitz R.J."/>
            <person name="Gryganskyi A."/>
            <person name="Culley D."/>
            <person name="Magnuson J."/>
            <person name="James T.Y."/>
            <person name="O'Malley M.A."/>
            <person name="Stajich J.E."/>
            <person name="Spatafora J.W."/>
            <person name="Visel A."/>
            <person name="Grigoriev I.V."/>
        </authorList>
    </citation>
    <scope>NUCLEOTIDE SEQUENCE [LARGE SCALE GENOMIC DNA]</scope>
    <source>
        <strain evidence="2 3">NRRL Y-17943</strain>
    </source>
</reference>
<dbReference type="PANTHER" id="PTHR43135:SF3">
    <property type="entry name" value="ALPHA-D-RIBOSE 1-METHYLPHOSPHONATE 5-TRIPHOSPHATE DIPHOSPHATASE"/>
    <property type="match status" value="1"/>
</dbReference>
<dbReference type="InterPro" id="IPR032466">
    <property type="entry name" value="Metal_Hydrolase"/>
</dbReference>
<dbReference type="InterPro" id="IPR006680">
    <property type="entry name" value="Amidohydro-rel"/>
</dbReference>
<feature type="domain" description="Amidohydrolase-related" evidence="1">
    <location>
        <begin position="68"/>
        <end position="206"/>
    </location>
</feature>
<dbReference type="Gene3D" id="3.20.20.140">
    <property type="entry name" value="Metal-dependent hydrolases"/>
    <property type="match status" value="1"/>
</dbReference>
<proteinExistence type="predicted"/>
<dbReference type="InterPro" id="IPR057744">
    <property type="entry name" value="OTAase-like"/>
</dbReference>
<comment type="caution">
    <text evidence="2">The sequence shown here is derived from an EMBL/GenBank/DDBJ whole genome shotgun (WGS) entry which is preliminary data.</text>
</comment>
<evidence type="ECO:0000313" key="2">
    <source>
        <dbReference type="EMBL" id="ORX35474.1"/>
    </source>
</evidence>
<dbReference type="OrthoDB" id="5595695at2759"/>
<accession>A0A1Y1UD69</accession>
<dbReference type="GO" id="GO:0016810">
    <property type="term" value="F:hydrolase activity, acting on carbon-nitrogen (but not peptide) bonds"/>
    <property type="evidence" value="ECO:0007669"/>
    <property type="project" value="InterPro"/>
</dbReference>
<evidence type="ECO:0000259" key="1">
    <source>
        <dbReference type="Pfam" id="PF01979"/>
    </source>
</evidence>
<dbReference type="Proteomes" id="UP000193218">
    <property type="component" value="Unassembled WGS sequence"/>
</dbReference>
<name>A0A1Y1UD69_9TREE</name>
<sequence length="450" mass="48778">MRAVESVSIAPKNRQTIHTSLLFDSKSKSWSRDISLVVSLKTGNIVSTFHRDGQTEIALDDIDLRGLTVIPGLVDAHTHIFLHSYDETPSINQERDESEVERILRASNHLKAALKAGYTTYRDLGTEGMRDLDTGVRNAVNRGIIPGPRLFVATEALASPGGYEVRIESKDQGTTTGRISDPCSGVDGVQAAVRRRLGAGADLIKFYSAYRQRSLRFPPAAWPGALPIQHPPGQVEDDEDEGGDALFANEADPPTPLFTLEEMKAIVATAKRSKCPVAAHTTGPEMVIEAAKAGVTTVEHGYRRSKESIKALKENGTIYVPTLAVAEELSPKLLNEALEQVYDAWNSGVRMACGGDTGAFNHGENLKELLLFERAGIPLEAVLEAATMGGWEACGGDWCGRRFGSLEKGWAADLVAIKGDPRNGGIKCLWNPEWVIKDGKVVVEEAKLVV</sequence>
<gene>
    <name evidence="2" type="ORF">BD324DRAFT_632982</name>
</gene>
<dbReference type="InterPro" id="IPR051781">
    <property type="entry name" value="Metallo-dep_Hydrolase"/>
</dbReference>
<dbReference type="SUPFAM" id="SSF51338">
    <property type="entry name" value="Composite domain of metallo-dependent hydrolases"/>
    <property type="match status" value="1"/>
</dbReference>
<dbReference type="Gene3D" id="2.30.40.10">
    <property type="entry name" value="Urease, subunit C, domain 1"/>
    <property type="match status" value="1"/>
</dbReference>
<dbReference type="AlphaFoldDB" id="A0A1Y1UD69"/>
<dbReference type="SUPFAM" id="SSF51556">
    <property type="entry name" value="Metallo-dependent hydrolases"/>
    <property type="match status" value="1"/>
</dbReference>
<dbReference type="CDD" id="cd01299">
    <property type="entry name" value="Met_dep_hydrolase_A"/>
    <property type="match status" value="1"/>
</dbReference>
<protein>
    <recommendedName>
        <fullName evidence="1">Amidohydrolase-related domain-containing protein</fullName>
    </recommendedName>
</protein>